<keyword evidence="2" id="KW-0547">Nucleotide-binding</keyword>
<dbReference type="GO" id="GO:0005524">
    <property type="term" value="F:ATP binding"/>
    <property type="evidence" value="ECO:0007669"/>
    <property type="project" value="UniProtKB-KW"/>
</dbReference>
<dbReference type="InterPro" id="IPR001206">
    <property type="entry name" value="Diacylglycerol_kinase_cat_dom"/>
</dbReference>
<keyword evidence="4" id="KW-0067">ATP-binding</keyword>
<dbReference type="InterPro" id="IPR045540">
    <property type="entry name" value="YegS/DAGK_C"/>
</dbReference>
<keyword evidence="7" id="KW-1185">Reference proteome</keyword>
<dbReference type="PANTHER" id="PTHR12358">
    <property type="entry name" value="SPHINGOSINE KINASE"/>
    <property type="match status" value="1"/>
</dbReference>
<evidence type="ECO:0000259" key="5">
    <source>
        <dbReference type="PROSITE" id="PS50146"/>
    </source>
</evidence>
<feature type="domain" description="DAGKc" evidence="5">
    <location>
        <begin position="6"/>
        <end position="136"/>
    </location>
</feature>
<dbReference type="Gene3D" id="2.60.200.40">
    <property type="match status" value="1"/>
</dbReference>
<evidence type="ECO:0000256" key="4">
    <source>
        <dbReference type="ARBA" id="ARBA00022840"/>
    </source>
</evidence>
<protein>
    <recommendedName>
        <fullName evidence="5">DAGKc domain-containing protein</fullName>
    </recommendedName>
</protein>
<comment type="caution">
    <text evidence="6">The sequence shown here is derived from an EMBL/GenBank/DDBJ whole genome shotgun (WGS) entry which is preliminary data.</text>
</comment>
<dbReference type="SMART" id="SM00046">
    <property type="entry name" value="DAGKc"/>
    <property type="match status" value="1"/>
</dbReference>
<dbReference type="GO" id="GO:0016301">
    <property type="term" value="F:kinase activity"/>
    <property type="evidence" value="ECO:0007669"/>
    <property type="project" value="UniProtKB-KW"/>
</dbReference>
<evidence type="ECO:0000256" key="2">
    <source>
        <dbReference type="ARBA" id="ARBA00022741"/>
    </source>
</evidence>
<dbReference type="EMBL" id="BMXB01000010">
    <property type="protein sequence ID" value="GHA42012.1"/>
    <property type="molecule type" value="Genomic_DNA"/>
</dbReference>
<gene>
    <name evidence="6" type="ORF">GCM10007103_24160</name>
</gene>
<dbReference type="AlphaFoldDB" id="A0A918VZR9"/>
<accession>A0A918VZR9</accession>
<dbReference type="Gene3D" id="3.40.50.10330">
    <property type="entry name" value="Probable inorganic polyphosphate/atp-NAD kinase, domain 1"/>
    <property type="match status" value="1"/>
</dbReference>
<evidence type="ECO:0000256" key="1">
    <source>
        <dbReference type="ARBA" id="ARBA00022679"/>
    </source>
</evidence>
<name>A0A918VZR9_9FLAO</name>
<dbReference type="InterPro" id="IPR050187">
    <property type="entry name" value="Lipid_Phosphate_FormReg"/>
</dbReference>
<dbReference type="InterPro" id="IPR016064">
    <property type="entry name" value="NAD/diacylglycerol_kinase_sf"/>
</dbReference>
<dbReference type="InterPro" id="IPR017438">
    <property type="entry name" value="ATP-NAD_kinase_N"/>
</dbReference>
<keyword evidence="1" id="KW-0808">Transferase</keyword>
<dbReference type="Pfam" id="PF00781">
    <property type="entry name" value="DAGK_cat"/>
    <property type="match status" value="1"/>
</dbReference>
<dbReference type="GO" id="GO:0005886">
    <property type="term" value="C:plasma membrane"/>
    <property type="evidence" value="ECO:0007669"/>
    <property type="project" value="TreeGrafter"/>
</dbReference>
<dbReference type="SUPFAM" id="SSF111331">
    <property type="entry name" value="NAD kinase/diacylglycerol kinase-like"/>
    <property type="match status" value="1"/>
</dbReference>
<organism evidence="6 7">
    <name type="scientific">Salinimicrobium marinum</name>
    <dbReference type="NCBI Taxonomy" id="680283"/>
    <lineage>
        <taxon>Bacteria</taxon>
        <taxon>Pseudomonadati</taxon>
        <taxon>Bacteroidota</taxon>
        <taxon>Flavobacteriia</taxon>
        <taxon>Flavobacteriales</taxon>
        <taxon>Flavobacteriaceae</taxon>
        <taxon>Salinimicrobium</taxon>
    </lineage>
</organism>
<evidence type="ECO:0000313" key="6">
    <source>
        <dbReference type="EMBL" id="GHA42012.1"/>
    </source>
</evidence>
<dbReference type="Proteomes" id="UP000610456">
    <property type="component" value="Unassembled WGS sequence"/>
</dbReference>
<reference evidence="6" key="2">
    <citation type="submission" date="2020-09" db="EMBL/GenBank/DDBJ databases">
        <authorList>
            <person name="Sun Q."/>
            <person name="Kim S."/>
        </authorList>
    </citation>
    <scope>NUCLEOTIDE SEQUENCE</scope>
    <source>
        <strain evidence="6">KCTC 12719</strain>
    </source>
</reference>
<proteinExistence type="predicted"/>
<evidence type="ECO:0000313" key="7">
    <source>
        <dbReference type="Proteomes" id="UP000610456"/>
    </source>
</evidence>
<dbReference type="Pfam" id="PF19279">
    <property type="entry name" value="YegS_C"/>
    <property type="match status" value="1"/>
</dbReference>
<dbReference type="PROSITE" id="PS50146">
    <property type="entry name" value="DAGK"/>
    <property type="match status" value="1"/>
</dbReference>
<sequence>MLKNMNIKYKVLFVVNPISGGIDKSVIVEHVKERMAARKGELHIYYTNGKNDKEELTDVIKDFKPHRILIAGGDGSIKLVAEILKDDIVPIGLIPAGSANGLAENLNLPSTTEEIADIALGDNFVEVDCIMVNNELCLHISDIGLNAALIKNYEEGDVRGKLGYLIQSVPTLIKSDFPFRFSISIKGQTMEHEAVLVAIANAKKYGTGSRINPDGEFNDGIFEILVFKKFDIPQILKTFQENAEYEKDFLEIFPASEAHIKCYKKVPFQIDGEYRGEVDSVNAKITSYKLKMACPPEFAQNAAKSR</sequence>
<evidence type="ECO:0000256" key="3">
    <source>
        <dbReference type="ARBA" id="ARBA00022777"/>
    </source>
</evidence>
<dbReference type="PANTHER" id="PTHR12358:SF106">
    <property type="entry name" value="LIPID KINASE YEGS"/>
    <property type="match status" value="1"/>
</dbReference>
<reference evidence="6" key="1">
    <citation type="journal article" date="2014" name="Int. J. Syst. Evol. Microbiol.">
        <title>Complete genome sequence of Corynebacterium casei LMG S-19264T (=DSM 44701T), isolated from a smear-ripened cheese.</title>
        <authorList>
            <consortium name="US DOE Joint Genome Institute (JGI-PGF)"/>
            <person name="Walter F."/>
            <person name="Albersmeier A."/>
            <person name="Kalinowski J."/>
            <person name="Ruckert C."/>
        </authorList>
    </citation>
    <scope>NUCLEOTIDE SEQUENCE</scope>
    <source>
        <strain evidence="6">KCTC 12719</strain>
    </source>
</reference>
<keyword evidence="3" id="KW-0418">Kinase</keyword>